<evidence type="ECO:0000313" key="4">
    <source>
        <dbReference type="Proteomes" id="UP000070444"/>
    </source>
</evidence>
<protein>
    <recommendedName>
        <fullName evidence="2">Cullin family profile domain-containing protein</fullName>
    </recommendedName>
</protein>
<dbReference type="GO" id="GO:0006511">
    <property type="term" value="P:ubiquitin-dependent protein catabolic process"/>
    <property type="evidence" value="ECO:0007669"/>
    <property type="project" value="InterPro"/>
</dbReference>
<keyword evidence="4" id="KW-1185">Reference proteome</keyword>
<dbReference type="PANTHER" id="PTHR45957">
    <property type="entry name" value="ANAPHASE-PROMOTING COMPLEX SUBUNIT 2"/>
    <property type="match status" value="1"/>
</dbReference>
<name>A0A137P3C5_CONC2</name>
<dbReference type="AlphaFoldDB" id="A0A137P3C5"/>
<dbReference type="InterPro" id="IPR016158">
    <property type="entry name" value="Cullin_homology"/>
</dbReference>
<dbReference type="InterPro" id="IPR044554">
    <property type="entry name" value="ANAPC2"/>
</dbReference>
<dbReference type="InterPro" id="IPR036317">
    <property type="entry name" value="Cullin_homology_sf"/>
</dbReference>
<reference evidence="3 4" key="1">
    <citation type="journal article" date="2015" name="Genome Biol. Evol.">
        <title>Phylogenomic analyses indicate that early fungi evolved digesting cell walls of algal ancestors of land plants.</title>
        <authorList>
            <person name="Chang Y."/>
            <person name="Wang S."/>
            <person name="Sekimoto S."/>
            <person name="Aerts A.L."/>
            <person name="Choi C."/>
            <person name="Clum A."/>
            <person name="LaButti K.M."/>
            <person name="Lindquist E.A."/>
            <person name="Yee Ngan C."/>
            <person name="Ohm R.A."/>
            <person name="Salamov A.A."/>
            <person name="Grigoriev I.V."/>
            <person name="Spatafora J.W."/>
            <person name="Berbee M.L."/>
        </authorList>
    </citation>
    <scope>NUCLEOTIDE SEQUENCE [LARGE SCALE GENOMIC DNA]</scope>
    <source>
        <strain evidence="3 4">NRRL 28638</strain>
    </source>
</reference>
<comment type="similarity">
    <text evidence="1">Belongs to the cullin family.</text>
</comment>
<evidence type="ECO:0000256" key="1">
    <source>
        <dbReference type="PROSITE-ProRule" id="PRU00330"/>
    </source>
</evidence>
<dbReference type="InterPro" id="IPR059120">
    <property type="entry name" value="Cullin-like_AB"/>
</dbReference>
<dbReference type="GO" id="GO:0070979">
    <property type="term" value="P:protein K11-linked ubiquitination"/>
    <property type="evidence" value="ECO:0007669"/>
    <property type="project" value="TreeGrafter"/>
</dbReference>
<dbReference type="OrthoDB" id="5581181at2759"/>
<dbReference type="Proteomes" id="UP000070444">
    <property type="component" value="Unassembled WGS sequence"/>
</dbReference>
<dbReference type="PANTHER" id="PTHR45957:SF1">
    <property type="entry name" value="ANAPHASE-PROMOTING COMPLEX SUBUNIT 2"/>
    <property type="match status" value="1"/>
</dbReference>
<dbReference type="GO" id="GO:0005680">
    <property type="term" value="C:anaphase-promoting complex"/>
    <property type="evidence" value="ECO:0007669"/>
    <property type="project" value="TreeGrafter"/>
</dbReference>
<dbReference type="GO" id="GO:0007091">
    <property type="term" value="P:metaphase/anaphase transition of mitotic cell cycle"/>
    <property type="evidence" value="ECO:0007669"/>
    <property type="project" value="TreeGrafter"/>
</dbReference>
<dbReference type="SUPFAM" id="SSF75632">
    <property type="entry name" value="Cullin homology domain"/>
    <property type="match status" value="1"/>
</dbReference>
<evidence type="ECO:0000313" key="3">
    <source>
        <dbReference type="EMBL" id="KXN69527.1"/>
    </source>
</evidence>
<organism evidence="3 4">
    <name type="scientific">Conidiobolus coronatus (strain ATCC 28846 / CBS 209.66 / NRRL 28638)</name>
    <name type="common">Delacroixia coronata</name>
    <dbReference type="NCBI Taxonomy" id="796925"/>
    <lineage>
        <taxon>Eukaryota</taxon>
        <taxon>Fungi</taxon>
        <taxon>Fungi incertae sedis</taxon>
        <taxon>Zoopagomycota</taxon>
        <taxon>Entomophthoromycotina</taxon>
        <taxon>Entomophthoromycetes</taxon>
        <taxon>Entomophthorales</taxon>
        <taxon>Ancylistaceae</taxon>
        <taxon>Conidiobolus</taxon>
    </lineage>
</organism>
<dbReference type="PROSITE" id="PS50069">
    <property type="entry name" value="CULLIN_2"/>
    <property type="match status" value="1"/>
</dbReference>
<proteinExistence type="inferred from homology"/>
<sequence length="503" mass="58585">MRCSELFEMTGKFPKTKNSVDELNGMLNDEYFRLFMQSQVDLFKNRIGLIHWKTSLTGKFILKWIQCNWGGDLYSHLVISKIMPVIKPKLVARKDFLPLVVTQLITKNESSLIWKELNRTSAFTPVKRNWLGLMIDKVGFLPNSYSEPTIPIDLAQKPPTSLPLISRNKQNLIHLILDLYPTKEPLIKELQNQIEKQLLKVGNSETRWSEVDNLYSTFNMIKEYIKDESPELLNSINIMIKDLINSRKVNLLIKEMTNNQSKVNTILKSYYYWPKPSKISDIIVPSTLAEQLESYTNSYQLIQRNVELKFQPQYSTVTLEVEVNNTTQTVKLGWLCYFVLHCFENLEDGDGINLNRIQELTNLDLNTIVDQLNTLIELKLIHYNFETNLAISGPSLDPEYYNNPKSIPIPKKEDGIHDRYSSEEIAQNELYTKRYFNYIQMFLKSQGPKLTGEELYSKLKKFIIPAANFKLNREEFENFLIYLTLLNPKKLTIEGGHLFQLAQ</sequence>
<gene>
    <name evidence="3" type="ORF">CONCODRAFT_71399</name>
</gene>
<dbReference type="Gene3D" id="3.30.230.130">
    <property type="entry name" value="Cullin, Chain C, Domain 2"/>
    <property type="match status" value="1"/>
</dbReference>
<accession>A0A137P3C5</accession>
<dbReference type="GO" id="GO:0031625">
    <property type="term" value="F:ubiquitin protein ligase binding"/>
    <property type="evidence" value="ECO:0007669"/>
    <property type="project" value="InterPro"/>
</dbReference>
<dbReference type="Pfam" id="PF26557">
    <property type="entry name" value="Cullin_AB"/>
    <property type="match status" value="1"/>
</dbReference>
<feature type="domain" description="Cullin family profile" evidence="2">
    <location>
        <begin position="173"/>
        <end position="376"/>
    </location>
</feature>
<dbReference type="EMBL" id="KQ964531">
    <property type="protein sequence ID" value="KXN69527.1"/>
    <property type="molecule type" value="Genomic_DNA"/>
</dbReference>
<evidence type="ECO:0000259" key="2">
    <source>
        <dbReference type="PROSITE" id="PS50069"/>
    </source>
</evidence>
<dbReference type="STRING" id="796925.A0A137P3C5"/>